<gene>
    <name evidence="7" type="ORF">IB75_13350</name>
</gene>
<evidence type="ECO:0000256" key="2">
    <source>
        <dbReference type="ARBA" id="ARBA00009142"/>
    </source>
</evidence>
<dbReference type="Pfam" id="PF01925">
    <property type="entry name" value="TauE"/>
    <property type="match status" value="1"/>
</dbReference>
<comment type="subcellular location">
    <subcellularLocation>
        <location evidence="6">Cell membrane</location>
        <topology evidence="6">Multi-pass membrane protein</topology>
    </subcellularLocation>
    <subcellularLocation>
        <location evidence="1">Membrane</location>
        <topology evidence="1">Multi-pass membrane protein</topology>
    </subcellularLocation>
</comment>
<feature type="transmembrane region" description="Helical" evidence="6">
    <location>
        <begin position="212"/>
        <end position="235"/>
    </location>
</feature>
<evidence type="ECO:0000256" key="3">
    <source>
        <dbReference type="ARBA" id="ARBA00022692"/>
    </source>
</evidence>
<dbReference type="InterPro" id="IPR002781">
    <property type="entry name" value="TM_pro_TauE-like"/>
</dbReference>
<reference evidence="7 8" key="1">
    <citation type="submission" date="2014-07" db="EMBL/GenBank/DDBJ databases">
        <title>Comparative analysis of Nitrosococcus oceani genome inventories of strains from Pacific and Atlantic gyres.</title>
        <authorList>
            <person name="Lim C.K."/>
            <person name="Wang L."/>
            <person name="Sayavedra-Soto L.A."/>
            <person name="Klotz M.G."/>
        </authorList>
    </citation>
    <scope>NUCLEOTIDE SEQUENCE [LARGE SCALE GENOMIC DNA]</scope>
    <source>
        <strain evidence="7 8">C-27</strain>
    </source>
</reference>
<dbReference type="AlphaFoldDB" id="A0A0E2Z045"/>
<comment type="caution">
    <text evidence="7">The sequence shown here is derived from an EMBL/GenBank/DDBJ whole genome shotgun (WGS) entry which is preliminary data.</text>
</comment>
<feature type="transmembrane region" description="Helical" evidence="6">
    <location>
        <begin position="247"/>
        <end position="271"/>
    </location>
</feature>
<dbReference type="Proteomes" id="UP000028839">
    <property type="component" value="Unassembled WGS sequence"/>
</dbReference>
<keyword evidence="5 6" id="KW-0472">Membrane</keyword>
<evidence type="ECO:0000256" key="5">
    <source>
        <dbReference type="ARBA" id="ARBA00023136"/>
    </source>
</evidence>
<evidence type="ECO:0000256" key="6">
    <source>
        <dbReference type="RuleBase" id="RU363041"/>
    </source>
</evidence>
<evidence type="ECO:0000313" key="7">
    <source>
        <dbReference type="EMBL" id="KFI18586.1"/>
    </source>
</evidence>
<evidence type="ECO:0000256" key="4">
    <source>
        <dbReference type="ARBA" id="ARBA00022989"/>
    </source>
</evidence>
<evidence type="ECO:0000313" key="8">
    <source>
        <dbReference type="Proteomes" id="UP000028839"/>
    </source>
</evidence>
<feature type="transmembrane region" description="Helical" evidence="6">
    <location>
        <begin position="6"/>
        <end position="37"/>
    </location>
</feature>
<protein>
    <recommendedName>
        <fullName evidence="6">Probable membrane transporter protein</fullName>
    </recommendedName>
</protein>
<proteinExistence type="inferred from homology"/>
<dbReference type="HOGENOM" id="CLU_045498_6_0_6"/>
<feature type="transmembrane region" description="Helical" evidence="6">
    <location>
        <begin position="106"/>
        <end position="126"/>
    </location>
</feature>
<feature type="transmembrane region" description="Helical" evidence="6">
    <location>
        <begin position="138"/>
        <end position="168"/>
    </location>
</feature>
<dbReference type="PANTHER" id="PTHR43483">
    <property type="entry name" value="MEMBRANE TRANSPORTER PROTEIN HI_0806-RELATED"/>
    <property type="match status" value="1"/>
</dbReference>
<name>A0A0E2Z045_9GAMM</name>
<comment type="similarity">
    <text evidence="2 6">Belongs to the 4-toluene sulfonate uptake permease (TSUP) (TC 2.A.102) family.</text>
</comment>
<keyword evidence="6" id="KW-1003">Cell membrane</keyword>
<dbReference type="GO" id="GO:0005886">
    <property type="term" value="C:plasma membrane"/>
    <property type="evidence" value="ECO:0007669"/>
    <property type="project" value="UniProtKB-SubCell"/>
</dbReference>
<organism evidence="7 8">
    <name type="scientific">Nitrosococcus oceani C-27</name>
    <dbReference type="NCBI Taxonomy" id="314279"/>
    <lineage>
        <taxon>Bacteria</taxon>
        <taxon>Pseudomonadati</taxon>
        <taxon>Pseudomonadota</taxon>
        <taxon>Gammaproteobacteria</taxon>
        <taxon>Chromatiales</taxon>
        <taxon>Chromatiaceae</taxon>
        <taxon>Nitrosococcus</taxon>
    </lineage>
</organism>
<keyword evidence="4 6" id="KW-1133">Transmembrane helix</keyword>
<sequence length="274" mass="28390">MAEVMAYLALGALVGTLAGLLGIGGGLVIVAVLVHLFSAQGIGKGLSMHMALGTSQATIVMTSIAAIWAHHRRRGVLWPTMVAMAPGIVLGALLGAIIAEALSGQILKGLFGSFALLIAWRMGVGIHPAALHPLPRRWILALIGALIGTVSALFGIGGGSLTVPYLVWHSIPMRNAVGTASACGFPLAVSGTCGFVWMGWDKLGLPAWSSGYVYWPAAVSIVATSMLFAPLGARLAHRLASITLKRVFAIFLGGLGLEMLLELMGAVSFLFSGR</sequence>
<evidence type="ECO:0000256" key="1">
    <source>
        <dbReference type="ARBA" id="ARBA00004141"/>
    </source>
</evidence>
<feature type="transmembrane region" description="Helical" evidence="6">
    <location>
        <begin position="49"/>
        <end position="70"/>
    </location>
</feature>
<feature type="transmembrane region" description="Helical" evidence="6">
    <location>
        <begin position="180"/>
        <end position="200"/>
    </location>
</feature>
<feature type="transmembrane region" description="Helical" evidence="6">
    <location>
        <begin position="76"/>
        <end position="99"/>
    </location>
</feature>
<dbReference type="OrthoDB" id="457670at2"/>
<dbReference type="EMBL" id="JPGN01000076">
    <property type="protein sequence ID" value="KFI18586.1"/>
    <property type="molecule type" value="Genomic_DNA"/>
</dbReference>
<accession>A0A0E2Z045</accession>
<keyword evidence="3 6" id="KW-0812">Transmembrane</keyword>
<dbReference type="PANTHER" id="PTHR43483:SF3">
    <property type="entry name" value="MEMBRANE TRANSPORTER PROTEIN HI_0806-RELATED"/>
    <property type="match status" value="1"/>
</dbReference>